<name>A0A7K4HMW2_9EURY</name>
<keyword evidence="1" id="KW-0862">Zinc</keyword>
<dbReference type="AlphaFoldDB" id="A0A7K4HMW2"/>
<evidence type="ECO:0000256" key="1">
    <source>
        <dbReference type="HAMAP-Rule" id="MF_02096"/>
    </source>
</evidence>
<proteinExistence type="inferred from homology"/>
<feature type="zinc finger region" description="C4-type" evidence="1">
    <location>
        <begin position="4"/>
        <end position="18"/>
    </location>
</feature>
<dbReference type="GO" id="GO:0006281">
    <property type="term" value="P:DNA repair"/>
    <property type="evidence" value="ECO:0007669"/>
    <property type="project" value="UniProtKB-UniRule"/>
</dbReference>
<dbReference type="PANTHER" id="PTHR38136">
    <property type="entry name" value="DNA REPAIR PROTEIN"/>
    <property type="match status" value="1"/>
</dbReference>
<evidence type="ECO:0000313" key="5">
    <source>
        <dbReference type="Proteomes" id="UP000570823"/>
    </source>
</evidence>
<keyword evidence="1" id="KW-0227">DNA damage</keyword>
<gene>
    <name evidence="4" type="ORF">HWN36_04280</name>
</gene>
<dbReference type="GO" id="GO:0008270">
    <property type="term" value="F:zinc ion binding"/>
    <property type="evidence" value="ECO:0007669"/>
    <property type="project" value="UniProtKB-UniRule"/>
</dbReference>
<organism evidence="4 5">
    <name type="scientific">Methanofollis tationis</name>
    <dbReference type="NCBI Taxonomy" id="81417"/>
    <lineage>
        <taxon>Archaea</taxon>
        <taxon>Methanobacteriati</taxon>
        <taxon>Methanobacteriota</taxon>
        <taxon>Stenosarchaea group</taxon>
        <taxon>Methanomicrobia</taxon>
        <taxon>Methanomicrobiales</taxon>
        <taxon>Methanomicrobiaceae</taxon>
        <taxon>Methanofollis</taxon>
    </lineage>
</organism>
<keyword evidence="1" id="KW-0479">Metal-binding</keyword>
<feature type="domain" description="Archaeal Nre C-terminal" evidence="3">
    <location>
        <begin position="279"/>
        <end position="382"/>
    </location>
</feature>
<comment type="domain">
    <text evidence="1">Contains a predicted C4 metal binding domain at the N-terminus, which could be a zinc finger DNA binding domain.</text>
</comment>
<keyword evidence="1" id="KW-0234">DNA repair</keyword>
<comment type="similarity">
    <text evidence="1">Belongs to the Nre family.</text>
</comment>
<protein>
    <recommendedName>
        <fullName evidence="1">DNA repair protein</fullName>
    </recommendedName>
</protein>
<dbReference type="EMBL" id="JABXWR010000001">
    <property type="protein sequence ID" value="NVO66539.1"/>
    <property type="molecule type" value="Genomic_DNA"/>
</dbReference>
<evidence type="ECO:0000259" key="2">
    <source>
        <dbReference type="Pfam" id="PF04894"/>
    </source>
</evidence>
<dbReference type="Proteomes" id="UP000570823">
    <property type="component" value="Unassembled WGS sequence"/>
</dbReference>
<accession>A0A7K4HMW2</accession>
<dbReference type="OrthoDB" id="6609at2157"/>
<keyword evidence="5" id="KW-1185">Reference proteome</keyword>
<dbReference type="InterPro" id="IPR033167">
    <property type="entry name" value="Nre"/>
</dbReference>
<dbReference type="InterPro" id="IPR006979">
    <property type="entry name" value="Nre_C"/>
</dbReference>
<evidence type="ECO:0000259" key="3">
    <source>
        <dbReference type="Pfam" id="PF04895"/>
    </source>
</evidence>
<dbReference type="HAMAP" id="MF_02096">
    <property type="entry name" value="Nre"/>
    <property type="match status" value="1"/>
</dbReference>
<reference evidence="4 5" key="1">
    <citation type="submission" date="2020-06" db="EMBL/GenBank/DDBJ databases">
        <title>Methanofollis fontis sp. nov., a methanogen isolated from marine sediments near a cold seep at Four-Way Closure Ridge offshore southwestern Taiwan.</title>
        <authorList>
            <person name="Chen S.-C."/>
            <person name="Teng N.-H."/>
            <person name="Lin Y.-S."/>
            <person name="Lai M.-C."/>
            <person name="Chen H.-H."/>
            <person name="Wang C.-C."/>
        </authorList>
    </citation>
    <scope>NUCLEOTIDE SEQUENCE [LARGE SCALE GENOMIC DNA]</scope>
    <source>
        <strain evidence="4 5">DSM 2702</strain>
    </source>
</reference>
<evidence type="ECO:0000313" key="4">
    <source>
        <dbReference type="EMBL" id="NVO66539.1"/>
    </source>
</evidence>
<comment type="caution">
    <text evidence="4">The sequence shown here is derived from an EMBL/GenBank/DDBJ whole genome shotgun (WGS) entry which is preliminary data.</text>
</comment>
<dbReference type="InterPro" id="IPR006978">
    <property type="entry name" value="Nre_N"/>
</dbReference>
<keyword evidence="1" id="KW-0863">Zinc-finger</keyword>
<dbReference type="Pfam" id="PF04894">
    <property type="entry name" value="Nre_N"/>
    <property type="match status" value="1"/>
</dbReference>
<dbReference type="PANTHER" id="PTHR38136:SF2">
    <property type="entry name" value="DNA REPAIR PROTEIN"/>
    <property type="match status" value="1"/>
</dbReference>
<dbReference type="RefSeq" id="WP_176788223.1">
    <property type="nucleotide sequence ID" value="NZ_JABXWR010000001.1"/>
</dbReference>
<feature type="domain" description="Archaeal Nre N-terminal" evidence="2">
    <location>
        <begin position="12"/>
        <end position="264"/>
    </location>
</feature>
<comment type="function">
    <text evidence="1">Involved in DNA damage repair.</text>
</comment>
<dbReference type="Pfam" id="PF04895">
    <property type="entry name" value="Nre_C"/>
    <property type="match status" value="1"/>
</dbReference>
<sequence length="382" mass="41408">MMRCAECKGRLLCGLPKCPIMNRFHAQVRTAARGASYMGRAPSVFVGSYGYPAVSAGPLMTADPDAPRVWVAQGLSIEDIVGIRAQTIRGSAGVDAVRGEIQEIALSSTPLDVEAAFERPVSFDLRFDGTITPVGLSGSIKKLDLIDNARVSRSVDRITSDTDLPATAACTALGTEGVDVYQISQLMSAGLLGKKRRIVPTRWAITAVDDTVGNGLKQQIRRFSPLGEVEFFTATLYGNTMAVILVPGDWRFEMIEIWGRRSLWAGEEESIVADGEGLKKQGYSPIAGAYYAARLAVAEYLARTGRSGRAVVVRYAGSDYWAPLGSWVIREATRTAMQNGPARCESLDAAMALTDAAIGQRGWRQKSRLIPEMISQKTLFDF</sequence>